<dbReference type="AlphaFoldDB" id="A0AAV4SWG3"/>
<dbReference type="Proteomes" id="UP001054837">
    <property type="component" value="Unassembled WGS sequence"/>
</dbReference>
<evidence type="ECO:0000313" key="1">
    <source>
        <dbReference type="EMBL" id="GIY37717.1"/>
    </source>
</evidence>
<comment type="caution">
    <text evidence="1">The sequence shown here is derived from an EMBL/GenBank/DDBJ whole genome shotgun (WGS) entry which is preliminary data.</text>
</comment>
<protein>
    <submittedName>
        <fullName evidence="1">Uncharacterized protein</fullName>
    </submittedName>
</protein>
<name>A0AAV4SWG3_9ARAC</name>
<dbReference type="EMBL" id="BPLQ01008495">
    <property type="protein sequence ID" value="GIY37717.1"/>
    <property type="molecule type" value="Genomic_DNA"/>
</dbReference>
<evidence type="ECO:0000313" key="2">
    <source>
        <dbReference type="Proteomes" id="UP001054837"/>
    </source>
</evidence>
<sequence length="217" mass="24568">MAVVGNHALWKDCLKREENIKKRHKIKYGLRRIKVLEKVKPTSRIVKTTIVKNERIRTPSTLQTTYTCGPKNVLLPSSTESTIACIKVEQKLVPKTALHIVNSCPQVQPFKLPIFDKSSSPTLVIDKTRDPVKIKEKCTKRKIVEKEQPCHLQQTEKPHKIGVHHNLFTTVGNPVEIPWNAGLESGDKIVANKTGDAVKMKGKCIKRMVVKEERSLL</sequence>
<keyword evidence="2" id="KW-1185">Reference proteome</keyword>
<gene>
    <name evidence="1" type="ORF">CDAR_421411</name>
</gene>
<accession>A0AAV4SWG3</accession>
<organism evidence="1 2">
    <name type="scientific">Caerostris darwini</name>
    <dbReference type="NCBI Taxonomy" id="1538125"/>
    <lineage>
        <taxon>Eukaryota</taxon>
        <taxon>Metazoa</taxon>
        <taxon>Ecdysozoa</taxon>
        <taxon>Arthropoda</taxon>
        <taxon>Chelicerata</taxon>
        <taxon>Arachnida</taxon>
        <taxon>Araneae</taxon>
        <taxon>Araneomorphae</taxon>
        <taxon>Entelegynae</taxon>
        <taxon>Araneoidea</taxon>
        <taxon>Araneidae</taxon>
        <taxon>Caerostris</taxon>
    </lineage>
</organism>
<reference evidence="1 2" key="1">
    <citation type="submission" date="2021-06" db="EMBL/GenBank/DDBJ databases">
        <title>Caerostris darwini draft genome.</title>
        <authorList>
            <person name="Kono N."/>
            <person name="Arakawa K."/>
        </authorList>
    </citation>
    <scope>NUCLEOTIDE SEQUENCE [LARGE SCALE GENOMIC DNA]</scope>
</reference>
<proteinExistence type="predicted"/>